<comment type="function">
    <text evidence="10">Catalyzes the transfer of pyrophosphate from adenosine triphosphate (ATP) to 6-hydroxymethyl-7,8-dihydropterin, an enzymatic step in folate biosynthesis pathway.</text>
</comment>
<dbReference type="AlphaFoldDB" id="A0AA42BBR5"/>
<dbReference type="Gene3D" id="3.30.70.560">
    <property type="entry name" value="7,8-Dihydro-6-hydroxymethylpterin-pyrophosphokinase HPPK"/>
    <property type="match status" value="1"/>
</dbReference>
<comment type="similarity">
    <text evidence="2">Belongs to the HPPK family.</text>
</comment>
<comment type="pathway">
    <text evidence="1">Cofactor biosynthesis; tetrahydrofolate biosynthesis; 2-amino-4-hydroxy-6-hydroxymethyl-7,8-dihydropteridine diphosphate from 7,8-dihydroneopterin triphosphate: step 4/4.</text>
</comment>
<dbReference type="GO" id="GO:0016301">
    <property type="term" value="F:kinase activity"/>
    <property type="evidence" value="ECO:0007669"/>
    <property type="project" value="UniProtKB-KW"/>
</dbReference>
<evidence type="ECO:0000256" key="3">
    <source>
        <dbReference type="ARBA" id="ARBA00013253"/>
    </source>
</evidence>
<dbReference type="PANTHER" id="PTHR43071:SF1">
    <property type="entry name" value="2-AMINO-4-HYDROXY-6-HYDROXYMETHYLDIHYDROPTERIDINE PYROPHOSPHOKINASE"/>
    <property type="match status" value="1"/>
</dbReference>
<evidence type="ECO:0000259" key="13">
    <source>
        <dbReference type="Pfam" id="PF01288"/>
    </source>
</evidence>
<evidence type="ECO:0000313" key="15">
    <source>
        <dbReference type="Proteomes" id="UP001165306"/>
    </source>
</evidence>
<evidence type="ECO:0000256" key="2">
    <source>
        <dbReference type="ARBA" id="ARBA00005810"/>
    </source>
</evidence>
<reference evidence="14" key="1">
    <citation type="submission" date="2022-06" db="EMBL/GenBank/DDBJ databases">
        <title>CFH 74404 Thermomicrobiaceae sp.</title>
        <authorList>
            <person name="Ming H."/>
            <person name="Li W.-J."/>
            <person name="Zhao Z."/>
        </authorList>
    </citation>
    <scope>NUCLEOTIDE SEQUENCE</scope>
    <source>
        <strain evidence="14">CFH 74404</strain>
    </source>
</reference>
<evidence type="ECO:0000256" key="10">
    <source>
        <dbReference type="ARBA" id="ARBA00029409"/>
    </source>
</evidence>
<dbReference type="InterPro" id="IPR035907">
    <property type="entry name" value="Hppk_sf"/>
</dbReference>
<dbReference type="Proteomes" id="UP001165306">
    <property type="component" value="Unassembled WGS sequence"/>
</dbReference>
<organism evidence="14 15">
    <name type="scientific">Thermalbibacter longus</name>
    <dbReference type="NCBI Taxonomy" id="2951981"/>
    <lineage>
        <taxon>Bacteria</taxon>
        <taxon>Pseudomonadati</taxon>
        <taxon>Thermomicrobiota</taxon>
        <taxon>Thermomicrobia</taxon>
        <taxon>Thermomicrobiales</taxon>
        <taxon>Thermomicrobiaceae</taxon>
        <taxon>Thermalbibacter</taxon>
    </lineage>
</organism>
<evidence type="ECO:0000256" key="5">
    <source>
        <dbReference type="ARBA" id="ARBA00022679"/>
    </source>
</evidence>
<dbReference type="Pfam" id="PF01288">
    <property type="entry name" value="HPPK"/>
    <property type="match status" value="1"/>
</dbReference>
<dbReference type="NCBIfam" id="TIGR01498">
    <property type="entry name" value="folK"/>
    <property type="match status" value="1"/>
</dbReference>
<dbReference type="SUPFAM" id="SSF55083">
    <property type="entry name" value="6-hydroxymethyl-7,8-dihydropterin pyrophosphokinase, HPPK"/>
    <property type="match status" value="1"/>
</dbReference>
<evidence type="ECO:0000256" key="4">
    <source>
        <dbReference type="ARBA" id="ARBA00016218"/>
    </source>
</evidence>
<dbReference type="EMBL" id="JAMSLR010000011">
    <property type="protein sequence ID" value="MCM8750119.1"/>
    <property type="molecule type" value="Genomic_DNA"/>
</dbReference>
<dbReference type="EC" id="2.7.6.3" evidence="3"/>
<sequence length="169" mass="18587">MVRAYIGLGSNLGDRLGYLRGAVRGLAEIGKIVAVSSLYETTPVGYLDQPWFLNAVVALETGASPEELHRHLLGLEEAAGRERPFPNAPRTLDLDLLFYDDLVLNRPELTIPHPRLHERAFVLVPLFEIAPNLRHPTLHKPVRELLAALGDVSAQLLQIAGSEWASGES</sequence>
<keyword evidence="5 14" id="KW-0808">Transferase</keyword>
<accession>A0AA42BBR5</accession>
<evidence type="ECO:0000256" key="11">
    <source>
        <dbReference type="ARBA" id="ARBA00029766"/>
    </source>
</evidence>
<dbReference type="GO" id="GO:0003848">
    <property type="term" value="F:2-amino-4-hydroxy-6-hydroxymethyldihydropteridine diphosphokinase activity"/>
    <property type="evidence" value="ECO:0007669"/>
    <property type="project" value="UniProtKB-EC"/>
</dbReference>
<gene>
    <name evidence="14" type="primary">folK</name>
    <name evidence="14" type="ORF">NET02_13275</name>
</gene>
<evidence type="ECO:0000256" key="6">
    <source>
        <dbReference type="ARBA" id="ARBA00022741"/>
    </source>
</evidence>
<keyword evidence="9" id="KW-0289">Folate biosynthesis</keyword>
<evidence type="ECO:0000256" key="12">
    <source>
        <dbReference type="ARBA" id="ARBA00033413"/>
    </source>
</evidence>
<evidence type="ECO:0000313" key="14">
    <source>
        <dbReference type="EMBL" id="MCM8750119.1"/>
    </source>
</evidence>
<feature type="domain" description="7,8-dihydro-6-hydroxymethylpterin-pyrophosphokinase" evidence="13">
    <location>
        <begin position="5"/>
        <end position="131"/>
    </location>
</feature>
<evidence type="ECO:0000256" key="8">
    <source>
        <dbReference type="ARBA" id="ARBA00022840"/>
    </source>
</evidence>
<dbReference type="CDD" id="cd00483">
    <property type="entry name" value="HPPK"/>
    <property type="match status" value="1"/>
</dbReference>
<evidence type="ECO:0000256" key="9">
    <source>
        <dbReference type="ARBA" id="ARBA00022909"/>
    </source>
</evidence>
<dbReference type="PANTHER" id="PTHR43071">
    <property type="entry name" value="2-AMINO-4-HYDROXY-6-HYDROXYMETHYLDIHYDROPTERIDINE PYROPHOSPHOKINASE"/>
    <property type="match status" value="1"/>
</dbReference>
<keyword evidence="7" id="KW-0418">Kinase</keyword>
<proteinExistence type="inferred from homology"/>
<dbReference type="GO" id="GO:0046656">
    <property type="term" value="P:folic acid biosynthetic process"/>
    <property type="evidence" value="ECO:0007669"/>
    <property type="project" value="UniProtKB-KW"/>
</dbReference>
<protein>
    <recommendedName>
        <fullName evidence="4">2-amino-4-hydroxy-6-hydroxymethyldihydropteridine pyrophosphokinase</fullName>
        <ecNumber evidence="3">2.7.6.3</ecNumber>
    </recommendedName>
    <alternativeName>
        <fullName evidence="11">6-hydroxymethyl-7,8-dihydropterin pyrophosphokinase</fullName>
    </alternativeName>
    <alternativeName>
        <fullName evidence="12">7,8-dihydro-6-hydroxymethylpterin-pyrophosphokinase</fullName>
    </alternativeName>
</protein>
<keyword evidence="15" id="KW-1185">Reference proteome</keyword>
<keyword evidence="6" id="KW-0547">Nucleotide-binding</keyword>
<evidence type="ECO:0000256" key="7">
    <source>
        <dbReference type="ARBA" id="ARBA00022777"/>
    </source>
</evidence>
<dbReference type="InterPro" id="IPR000550">
    <property type="entry name" value="Hppk"/>
</dbReference>
<dbReference type="RefSeq" id="WP_284057906.1">
    <property type="nucleotide sequence ID" value="NZ_JAMSLR010000011.1"/>
</dbReference>
<evidence type="ECO:0000256" key="1">
    <source>
        <dbReference type="ARBA" id="ARBA00005051"/>
    </source>
</evidence>
<comment type="caution">
    <text evidence="14">The sequence shown here is derived from an EMBL/GenBank/DDBJ whole genome shotgun (WGS) entry which is preliminary data.</text>
</comment>
<name>A0AA42BBR5_9BACT</name>
<keyword evidence="8" id="KW-0067">ATP-binding</keyword>
<dbReference type="GO" id="GO:0005524">
    <property type="term" value="F:ATP binding"/>
    <property type="evidence" value="ECO:0007669"/>
    <property type="project" value="UniProtKB-KW"/>
</dbReference>